<feature type="region of interest" description="Disordered" evidence="8">
    <location>
        <begin position="79"/>
        <end position="100"/>
    </location>
</feature>
<dbReference type="PANTHER" id="PTHR10880:SF15">
    <property type="entry name" value="MSL COMPLEX SUBUNIT 3"/>
    <property type="match status" value="1"/>
</dbReference>
<accession>A0A9N8YVA2</accession>
<keyword evidence="11" id="KW-1185">Reference proteome</keyword>
<name>A0A9N8YVA2_9GLOM</name>
<evidence type="ECO:0000256" key="1">
    <source>
        <dbReference type="ARBA" id="ARBA00004123"/>
    </source>
</evidence>
<dbReference type="GO" id="GO:0032221">
    <property type="term" value="C:Rpd3S complex"/>
    <property type="evidence" value="ECO:0007669"/>
    <property type="project" value="TreeGrafter"/>
</dbReference>
<dbReference type="EMBL" id="CAJVQA010000141">
    <property type="protein sequence ID" value="CAG8458143.1"/>
    <property type="molecule type" value="Genomic_DNA"/>
</dbReference>
<evidence type="ECO:0000256" key="7">
    <source>
        <dbReference type="ARBA" id="ARBA00023242"/>
    </source>
</evidence>
<evidence type="ECO:0000313" key="11">
    <source>
        <dbReference type="Proteomes" id="UP000789759"/>
    </source>
</evidence>
<organism evidence="10 11">
    <name type="scientific">Cetraspora pellucida</name>
    <dbReference type="NCBI Taxonomy" id="1433469"/>
    <lineage>
        <taxon>Eukaryota</taxon>
        <taxon>Fungi</taxon>
        <taxon>Fungi incertae sedis</taxon>
        <taxon>Mucoromycota</taxon>
        <taxon>Glomeromycotina</taxon>
        <taxon>Glomeromycetes</taxon>
        <taxon>Diversisporales</taxon>
        <taxon>Gigasporaceae</taxon>
        <taxon>Cetraspora</taxon>
    </lineage>
</organism>
<dbReference type="AlphaFoldDB" id="A0A9N8YVA2"/>
<keyword evidence="4" id="KW-0156">Chromatin regulator</keyword>
<dbReference type="GO" id="GO:0006325">
    <property type="term" value="P:chromatin organization"/>
    <property type="evidence" value="ECO:0007669"/>
    <property type="project" value="UniProtKB-KW"/>
</dbReference>
<comment type="subcellular location">
    <subcellularLocation>
        <location evidence="1">Nucleus</location>
    </subcellularLocation>
</comment>
<evidence type="ECO:0000256" key="5">
    <source>
        <dbReference type="ARBA" id="ARBA00023015"/>
    </source>
</evidence>
<proteinExistence type="inferred from homology"/>
<dbReference type="InterPro" id="IPR053820">
    <property type="entry name" value="MSL3_chromo-like"/>
</dbReference>
<dbReference type="Gene3D" id="1.10.274.30">
    <property type="entry name" value="MRG domain"/>
    <property type="match status" value="1"/>
</dbReference>
<comment type="caution">
    <text evidence="10">The sequence shown here is derived from an EMBL/GenBank/DDBJ whole genome shotgun (WGS) entry which is preliminary data.</text>
</comment>
<evidence type="ECO:0000256" key="2">
    <source>
        <dbReference type="ARBA" id="ARBA00009093"/>
    </source>
</evidence>
<reference evidence="10" key="1">
    <citation type="submission" date="2021-06" db="EMBL/GenBank/DDBJ databases">
        <authorList>
            <person name="Kallberg Y."/>
            <person name="Tangrot J."/>
            <person name="Rosling A."/>
        </authorList>
    </citation>
    <scope>NUCLEOTIDE SEQUENCE</scope>
    <source>
        <strain evidence="10">FL966</strain>
    </source>
</reference>
<dbReference type="InterPro" id="IPR000953">
    <property type="entry name" value="Chromo/chromo_shadow_dom"/>
</dbReference>
<dbReference type="SUPFAM" id="SSF54160">
    <property type="entry name" value="Chromo domain-like"/>
    <property type="match status" value="1"/>
</dbReference>
<evidence type="ECO:0000256" key="6">
    <source>
        <dbReference type="ARBA" id="ARBA00023163"/>
    </source>
</evidence>
<dbReference type="PANTHER" id="PTHR10880">
    <property type="entry name" value="MORTALITY FACTOR 4-LIKE PROTEIN"/>
    <property type="match status" value="1"/>
</dbReference>
<dbReference type="GO" id="GO:0035267">
    <property type="term" value="C:NuA4 histone acetyltransferase complex"/>
    <property type="evidence" value="ECO:0007669"/>
    <property type="project" value="TreeGrafter"/>
</dbReference>
<keyword evidence="7" id="KW-0539">Nucleus</keyword>
<dbReference type="GO" id="GO:0006355">
    <property type="term" value="P:regulation of DNA-templated transcription"/>
    <property type="evidence" value="ECO:0007669"/>
    <property type="project" value="InterPro"/>
</dbReference>
<dbReference type="OrthoDB" id="124855at2759"/>
<evidence type="ECO:0000259" key="9">
    <source>
        <dbReference type="SMART" id="SM00298"/>
    </source>
</evidence>
<dbReference type="PROSITE" id="PS51640">
    <property type="entry name" value="MRG"/>
    <property type="match status" value="1"/>
</dbReference>
<evidence type="ECO:0000256" key="3">
    <source>
        <dbReference type="ARBA" id="ARBA00018505"/>
    </source>
</evidence>
<dbReference type="InterPro" id="IPR038217">
    <property type="entry name" value="MRG_C_sf"/>
</dbReference>
<dbReference type="SMART" id="SM00298">
    <property type="entry name" value="CHROMO"/>
    <property type="match status" value="1"/>
</dbReference>
<comment type="similarity">
    <text evidence="2">Belongs to the MRG family.</text>
</comment>
<sequence>MTQSEKFLYRQGDRILCFHGPMIYEAKILDKDYQHPKSGDSGPHYLIHYKGWKNTWDEWVAEHRVLPINEANLSRQKQIEESMTKKNKSSSKKIVQDSSVDKNKKRKREFSLDKDDLIKKPKVIIYIPEQLRLLLVQDWENINKSQMWVPLPRKPSVNDIISNYKSWKNEKNKDNDGIAEEVSKGVGFYFNKCLGTRLLYQSERNQYKEVRSKFENLENAQIYGAEHLLRLFVIFPKLMSSTNIGEETLNVLKEHLSDLLNNDSRFTRIIQTTLQLPSHPSNNITYSISQTVSTAPPFYILSKLSDQNVYHAYSEWYHVMMEIPQ</sequence>
<evidence type="ECO:0000313" key="10">
    <source>
        <dbReference type="EMBL" id="CAG8458143.1"/>
    </source>
</evidence>
<dbReference type="Gene3D" id="2.30.30.140">
    <property type="match status" value="1"/>
</dbReference>
<keyword evidence="6" id="KW-0804">Transcription</keyword>
<dbReference type="InterPro" id="IPR016197">
    <property type="entry name" value="Chromo-like_dom_sf"/>
</dbReference>
<evidence type="ECO:0000256" key="8">
    <source>
        <dbReference type="SAM" id="MobiDB-lite"/>
    </source>
</evidence>
<dbReference type="Pfam" id="PF05712">
    <property type="entry name" value="MRG"/>
    <property type="match status" value="1"/>
</dbReference>
<dbReference type="InterPro" id="IPR026541">
    <property type="entry name" value="MRG_dom"/>
</dbReference>
<evidence type="ECO:0000256" key="4">
    <source>
        <dbReference type="ARBA" id="ARBA00022853"/>
    </source>
</evidence>
<dbReference type="Proteomes" id="UP000789759">
    <property type="component" value="Unassembled WGS sequence"/>
</dbReference>
<dbReference type="InterPro" id="IPR008676">
    <property type="entry name" value="MRG"/>
</dbReference>
<keyword evidence="5" id="KW-0805">Transcription regulation</keyword>
<gene>
    <name evidence="10" type="ORF">CPELLU_LOCUS491</name>
</gene>
<feature type="domain" description="Chromo" evidence="9">
    <location>
        <begin position="23"/>
        <end position="81"/>
    </location>
</feature>
<dbReference type="Pfam" id="PF22732">
    <property type="entry name" value="MSL3_chromo-like"/>
    <property type="match status" value="1"/>
</dbReference>
<protein>
    <recommendedName>
        <fullName evidence="3">Chromatin modification-related protein EAF3</fullName>
    </recommendedName>
</protein>